<feature type="transmembrane region" description="Helical" evidence="5">
    <location>
        <begin position="34"/>
        <end position="59"/>
    </location>
</feature>
<dbReference type="Pfam" id="PF13000">
    <property type="entry name" value="Acatn"/>
    <property type="match status" value="1"/>
</dbReference>
<dbReference type="GeneID" id="100167438"/>
<evidence type="ECO:0000256" key="5">
    <source>
        <dbReference type="SAM" id="Phobius"/>
    </source>
</evidence>
<dbReference type="InterPro" id="IPR004752">
    <property type="entry name" value="AmpG_permease/AT-1"/>
</dbReference>
<dbReference type="OrthoDB" id="6415790at2759"/>
<organism evidence="6 7">
    <name type="scientific">Acyrthosiphon pisum</name>
    <name type="common">Pea aphid</name>
    <dbReference type="NCBI Taxonomy" id="7029"/>
    <lineage>
        <taxon>Eukaryota</taxon>
        <taxon>Metazoa</taxon>
        <taxon>Ecdysozoa</taxon>
        <taxon>Arthropoda</taxon>
        <taxon>Hexapoda</taxon>
        <taxon>Insecta</taxon>
        <taxon>Pterygota</taxon>
        <taxon>Neoptera</taxon>
        <taxon>Paraneoptera</taxon>
        <taxon>Hemiptera</taxon>
        <taxon>Sternorrhyncha</taxon>
        <taxon>Aphidomorpha</taxon>
        <taxon>Aphidoidea</taxon>
        <taxon>Aphididae</taxon>
        <taxon>Macrosiphini</taxon>
        <taxon>Acyrthosiphon</taxon>
    </lineage>
</organism>
<dbReference type="PANTHER" id="PTHR12778:SF9">
    <property type="entry name" value="ACETYL-COENZYME A TRANSPORTER 1"/>
    <property type="match status" value="1"/>
</dbReference>
<feature type="transmembrane region" description="Helical" evidence="5">
    <location>
        <begin position="135"/>
        <end position="156"/>
    </location>
</feature>
<reference evidence="7" key="1">
    <citation type="submission" date="2010-06" db="EMBL/GenBank/DDBJ databases">
        <authorList>
            <person name="Jiang H."/>
            <person name="Abraham K."/>
            <person name="Ali S."/>
            <person name="Alsbrooks S.L."/>
            <person name="Anim B.N."/>
            <person name="Anosike U.S."/>
            <person name="Attaway T."/>
            <person name="Bandaranaike D.P."/>
            <person name="Battles P.K."/>
            <person name="Bell S.N."/>
            <person name="Bell A.V."/>
            <person name="Beltran B."/>
            <person name="Bickham C."/>
            <person name="Bustamante Y."/>
            <person name="Caleb T."/>
            <person name="Canada A."/>
            <person name="Cardenas V."/>
            <person name="Carter K."/>
            <person name="Chacko J."/>
            <person name="Chandrabose M.N."/>
            <person name="Chavez D."/>
            <person name="Chavez A."/>
            <person name="Chen L."/>
            <person name="Chu H.-S."/>
            <person name="Claassen K.J."/>
            <person name="Cockrell R."/>
            <person name="Collins M."/>
            <person name="Cooper J.A."/>
            <person name="Cree A."/>
            <person name="Curry S.M."/>
            <person name="Da Y."/>
            <person name="Dao M.D."/>
            <person name="Das B."/>
            <person name="Davila M.-L."/>
            <person name="Davy-Carroll L."/>
            <person name="Denson S."/>
            <person name="Dinh H."/>
            <person name="Ebong V.E."/>
            <person name="Edwards J.R."/>
            <person name="Egan A."/>
            <person name="El-Daye J."/>
            <person name="Escobedo L."/>
            <person name="Fernandez S."/>
            <person name="Fernando P.R."/>
            <person name="Flagg N."/>
            <person name="Forbes L.D."/>
            <person name="Fowler R.G."/>
            <person name="Fu Q."/>
            <person name="Gabisi R.A."/>
            <person name="Ganer J."/>
            <person name="Garbino Pronczuk A."/>
            <person name="Garcia R.M."/>
            <person name="Garner T."/>
            <person name="Garrett T.E."/>
            <person name="Gonzalez D.A."/>
            <person name="Hamid H."/>
            <person name="Hawkins E.S."/>
            <person name="Hirani K."/>
            <person name="Hogues M.E."/>
            <person name="Hollins B."/>
            <person name="Hsiao C.-H."/>
            <person name="Jabil R."/>
            <person name="James M.L."/>
            <person name="Jhangiani S.N."/>
            <person name="Johnson B."/>
            <person name="Johnson Q."/>
            <person name="Joshi V."/>
            <person name="Kalu J.B."/>
            <person name="Kam C."/>
            <person name="Kashfia A."/>
            <person name="Keebler J."/>
            <person name="Kisamo H."/>
            <person name="Kovar C.L."/>
            <person name="Lago L.A."/>
            <person name="Lai C.-Y."/>
            <person name="Laidlaw J."/>
            <person name="Lara F."/>
            <person name="Le T.-K."/>
            <person name="Lee S.L."/>
            <person name="Legall F.H."/>
            <person name="Lemon S.J."/>
            <person name="Lewis L.R."/>
            <person name="Li B."/>
            <person name="Liu Y."/>
            <person name="Liu Y.-S."/>
            <person name="Lopez J."/>
            <person name="Lozado R.J."/>
            <person name="Lu J."/>
            <person name="Madu R.C."/>
            <person name="Maheshwari M."/>
            <person name="Maheshwari R."/>
            <person name="Malloy K."/>
            <person name="Martinez E."/>
            <person name="Mathew T."/>
            <person name="Mercado I.C."/>
            <person name="Mercado C."/>
            <person name="Meyer B."/>
            <person name="Montgomery K."/>
            <person name="Morgan M.B."/>
            <person name="Munidasa M."/>
            <person name="Nazareth L.V."/>
            <person name="Nelson J."/>
            <person name="Ng B.M."/>
            <person name="Nguyen N.B."/>
            <person name="Nguyen P.Q."/>
            <person name="Nguyen T."/>
            <person name="Obregon M."/>
            <person name="Okwuonu G.O."/>
            <person name="Onwere C.G."/>
            <person name="Orozco G."/>
            <person name="Parra A."/>
            <person name="Patel S."/>
            <person name="Patil S."/>
            <person name="Perez A."/>
            <person name="Perez Y."/>
            <person name="Pham C."/>
            <person name="Primus E.L."/>
            <person name="Pu L.-L."/>
            <person name="Puazo M."/>
            <person name="Qin X."/>
            <person name="Quiroz J.B."/>
            <person name="Reese J."/>
            <person name="Richards S."/>
            <person name="Rives C.M."/>
            <person name="Robberts R."/>
            <person name="Ruiz S.J."/>
            <person name="Ruiz M.J."/>
            <person name="Santibanez J."/>
            <person name="Schneider B.W."/>
            <person name="Sisson I."/>
            <person name="Smith M."/>
            <person name="Sodergren E."/>
            <person name="Song X.-Z."/>
            <person name="Song B.B."/>
            <person name="Summersgill H."/>
            <person name="Thelus R."/>
            <person name="Thornton R.D."/>
            <person name="Trejos Z.Y."/>
            <person name="Usmani K."/>
            <person name="Vattathil S."/>
            <person name="Villasana D."/>
            <person name="Walker D.L."/>
            <person name="Wang S."/>
            <person name="Wang K."/>
            <person name="White C.S."/>
            <person name="Williams A.C."/>
            <person name="Williamson J."/>
            <person name="Wilson K."/>
            <person name="Woghiren I.O."/>
            <person name="Woodworth J.R."/>
            <person name="Worley K.C."/>
            <person name="Wright R.A."/>
            <person name="Wu W."/>
            <person name="Young L."/>
            <person name="Zhang L."/>
            <person name="Zhang J."/>
            <person name="Zhu Y."/>
            <person name="Muzny D.M."/>
            <person name="Weinstock G."/>
            <person name="Gibbs R.A."/>
        </authorList>
    </citation>
    <scope>NUCLEOTIDE SEQUENCE [LARGE SCALE GENOMIC DNA]</scope>
    <source>
        <strain evidence="7">LSR1</strain>
    </source>
</reference>
<dbReference type="GO" id="GO:0016020">
    <property type="term" value="C:membrane"/>
    <property type="evidence" value="ECO:0007669"/>
    <property type="project" value="UniProtKB-SubCell"/>
</dbReference>
<accession>A0A8R2A6K9</accession>
<name>A0A8R2A6K9_ACYPI</name>
<evidence type="ECO:0000256" key="2">
    <source>
        <dbReference type="ARBA" id="ARBA00022692"/>
    </source>
</evidence>
<dbReference type="GO" id="GO:0008521">
    <property type="term" value="F:acetyl-CoA transmembrane transporter activity"/>
    <property type="evidence" value="ECO:0007669"/>
    <property type="project" value="InterPro"/>
</dbReference>
<feature type="transmembrane region" description="Helical" evidence="5">
    <location>
        <begin position="415"/>
        <end position="441"/>
    </location>
</feature>
<dbReference type="KEGG" id="api:100167438"/>
<dbReference type="InterPro" id="IPR036259">
    <property type="entry name" value="MFS_trans_sf"/>
</dbReference>
<reference evidence="6" key="2">
    <citation type="submission" date="2022-06" db="UniProtKB">
        <authorList>
            <consortium name="EnsemblMetazoa"/>
        </authorList>
    </citation>
    <scope>IDENTIFICATION</scope>
</reference>
<feature type="transmembrane region" description="Helical" evidence="5">
    <location>
        <begin position="375"/>
        <end position="403"/>
    </location>
</feature>
<protein>
    <recommendedName>
        <fullName evidence="8">Acetyl-coenzyme A transporter 1</fullName>
    </recommendedName>
</protein>
<evidence type="ECO:0000313" key="7">
    <source>
        <dbReference type="Proteomes" id="UP000007819"/>
    </source>
</evidence>
<feature type="transmembrane region" description="Helical" evidence="5">
    <location>
        <begin position="275"/>
        <end position="297"/>
    </location>
</feature>
<keyword evidence="4 5" id="KW-0472">Membrane</keyword>
<feature type="transmembrane region" description="Helical" evidence="5">
    <location>
        <begin position="348"/>
        <end position="369"/>
    </location>
</feature>
<feature type="transmembrane region" description="Helical" evidence="5">
    <location>
        <begin position="168"/>
        <end position="194"/>
    </location>
</feature>
<proteinExistence type="predicted"/>
<evidence type="ECO:0000313" key="6">
    <source>
        <dbReference type="EnsemblMetazoa" id="XP_001950789.1"/>
    </source>
</evidence>
<sequence length="531" mass="59883">MQNLQKNDNASEELDVTLHSTSTKPNLKEDRSSLFLLILLYIMQGITFGFSISALPIILQSKKVVTYGEQALFSYVLWPNSLKLFWAPLVDVHYVQWIGKRKSWLLPVQYLMGICLLFSANNINDWIPETGKPNIVMLTCVFFVLNLLASTQNIVVDSWALTMLKKANLGYSSVCSSSGFAIGIMLGSVFPVLLTSEDFYNKYLRNTPSVGGIMTLERLLFICGILFILVATLIGIFKKENDTRLSRLEDDYEQIHITNSYKLLWDILKLPNIRALLIALLTMKVGFSAMRNSLLYLKLVDAGVPADDIMVLNTAMFAVKIVTPFAVSKYTSGPKPMSVCLKSMPIKLIWSLTHIGFIYFTPMIIYSNGILNVPIYYYLILGLLNAISEALSYIMLVAITTFFSRISDPRFGGTYMTLLNTVSNFGMTYSTSIGLICMDFLTFKKCSNDYKNNCSTVNLKEVCNKNGGNCLTTVDGYYVEIVICVVIGFIWYGLFRNMLKNFQTKSSSYWMVYVNRKSEENVEVSVDPCSK</sequence>
<dbReference type="RefSeq" id="XP_001950789.1">
    <property type="nucleotide sequence ID" value="XM_001950754.4"/>
</dbReference>
<dbReference type="InterPro" id="IPR024371">
    <property type="entry name" value="AcetylCoA_trans_1-like"/>
</dbReference>
<feature type="transmembrane region" description="Helical" evidence="5">
    <location>
        <begin position="477"/>
        <end position="495"/>
    </location>
</feature>
<feature type="transmembrane region" description="Helical" evidence="5">
    <location>
        <begin position="104"/>
        <end position="123"/>
    </location>
</feature>
<evidence type="ECO:0008006" key="8">
    <source>
        <dbReference type="Google" id="ProtNLM"/>
    </source>
</evidence>
<feature type="transmembrane region" description="Helical" evidence="5">
    <location>
        <begin position="219"/>
        <end position="237"/>
    </location>
</feature>
<keyword evidence="7" id="KW-1185">Reference proteome</keyword>
<dbReference type="EnsemblMetazoa" id="XM_001950754.5">
    <property type="protein sequence ID" value="XP_001950789.1"/>
    <property type="gene ID" value="LOC100167438"/>
</dbReference>
<dbReference type="AlphaFoldDB" id="A0A8R2A6K9"/>
<evidence type="ECO:0000256" key="4">
    <source>
        <dbReference type="ARBA" id="ARBA00023136"/>
    </source>
</evidence>
<comment type="subcellular location">
    <subcellularLocation>
        <location evidence="1">Membrane</location>
        <topology evidence="1">Multi-pass membrane protein</topology>
    </subcellularLocation>
</comment>
<dbReference type="SUPFAM" id="SSF103473">
    <property type="entry name" value="MFS general substrate transporter"/>
    <property type="match status" value="1"/>
</dbReference>
<dbReference type="PANTHER" id="PTHR12778">
    <property type="entry name" value="SOLUTE CARRIER FAMILY 33 ACETYL-COA TRANSPORTER -RELATED"/>
    <property type="match status" value="1"/>
</dbReference>
<dbReference type="GO" id="GO:0035348">
    <property type="term" value="P:acetyl-CoA transmembrane transport"/>
    <property type="evidence" value="ECO:0007669"/>
    <property type="project" value="InterPro"/>
</dbReference>
<dbReference type="Proteomes" id="UP000007819">
    <property type="component" value="Chromosome A3"/>
</dbReference>
<feature type="transmembrane region" description="Helical" evidence="5">
    <location>
        <begin position="71"/>
        <end position="92"/>
    </location>
</feature>
<evidence type="ECO:0000256" key="3">
    <source>
        <dbReference type="ARBA" id="ARBA00022989"/>
    </source>
</evidence>
<keyword evidence="3 5" id="KW-1133">Transmembrane helix</keyword>
<feature type="transmembrane region" description="Helical" evidence="5">
    <location>
        <begin position="309"/>
        <end position="327"/>
    </location>
</feature>
<evidence type="ECO:0000256" key="1">
    <source>
        <dbReference type="ARBA" id="ARBA00004141"/>
    </source>
</evidence>
<keyword evidence="2 5" id="KW-0812">Transmembrane</keyword>